<evidence type="ECO:0000313" key="2">
    <source>
        <dbReference type="Proteomes" id="UP001058860"/>
    </source>
</evidence>
<organism evidence="1 2">
    <name type="scientific">Svornostia abyssi</name>
    <dbReference type="NCBI Taxonomy" id="2898438"/>
    <lineage>
        <taxon>Bacteria</taxon>
        <taxon>Bacillati</taxon>
        <taxon>Actinomycetota</taxon>
        <taxon>Thermoleophilia</taxon>
        <taxon>Solirubrobacterales</taxon>
        <taxon>Baekduiaceae</taxon>
        <taxon>Svornostia</taxon>
    </lineage>
</organism>
<reference evidence="2" key="1">
    <citation type="submission" date="2021-11" db="EMBL/GenBank/DDBJ databases">
        <title>Cultivation dependent microbiological survey of springs from the worlds oldest radium mine currently devoted to the extraction of radon-saturated water.</title>
        <authorList>
            <person name="Kapinusova G."/>
            <person name="Smrhova T."/>
            <person name="Strejcek M."/>
            <person name="Suman J."/>
            <person name="Jani K."/>
            <person name="Pajer P."/>
            <person name="Uhlik O."/>
        </authorList>
    </citation>
    <scope>NUCLEOTIDE SEQUENCE [LARGE SCALE GENOMIC DNA]</scope>
    <source>
        <strain evidence="2">J379</strain>
    </source>
</reference>
<dbReference type="Proteomes" id="UP001058860">
    <property type="component" value="Chromosome"/>
</dbReference>
<dbReference type="InterPro" id="IPR013320">
    <property type="entry name" value="ConA-like_dom_sf"/>
</dbReference>
<dbReference type="Pfam" id="PF13385">
    <property type="entry name" value="Laminin_G_3"/>
    <property type="match status" value="1"/>
</dbReference>
<proteinExistence type="predicted"/>
<evidence type="ECO:0000313" key="1">
    <source>
        <dbReference type="EMBL" id="UUY03193.1"/>
    </source>
</evidence>
<sequence>MSVVRRAPRRALIALGALVVFALSATVAYSVFAVTTGNAGNSYAAGTVALSDNDSGTALLSLSNAGTGVSDTGCINVTSSGSLDSDVRLYGTTSGAARDYLTLTVTRGTDASPSFDSCTGFTADARDYYGNGNGVVWKGKLARFPSSYLEGKADISTTAASGFGQVLQDAPGVVGFYRMQEGSGTTLTPFTHTINATVLGTAGTYNNGATPGGSGLPVFNTAPGFDGTDDHVAVTDSDFALTTNGSVAAWVKWDSSGGASDYGLGGDTGNAWQLPYVNGSTLSYRAGGTTVNTSIPSNQLRDTQWHYVAVTKSGGTAKLYIDGVEVDSTGSIGSTAAATSWTFMKKGGAASYAKGSIDEILISTQTLTQAQLMTYYDAQAVKEAWSNGESHSYRFQVTVDSDAPAGAAGTSASAALHWEARNR</sequence>
<dbReference type="RefSeq" id="WP_353863705.1">
    <property type="nucleotide sequence ID" value="NZ_CP088295.1"/>
</dbReference>
<dbReference type="EMBL" id="CP088295">
    <property type="protein sequence ID" value="UUY03193.1"/>
    <property type="molecule type" value="Genomic_DNA"/>
</dbReference>
<name>A0ABY5PEY4_9ACTN</name>
<protein>
    <submittedName>
        <fullName evidence="1">LamG domain-containing protein</fullName>
    </submittedName>
</protein>
<accession>A0ABY5PEY4</accession>
<keyword evidence="2" id="KW-1185">Reference proteome</keyword>
<dbReference type="SUPFAM" id="SSF49899">
    <property type="entry name" value="Concanavalin A-like lectins/glucanases"/>
    <property type="match status" value="1"/>
</dbReference>
<gene>
    <name evidence="1" type="ORF">LRS13_21365</name>
</gene>
<dbReference type="Gene3D" id="2.60.120.200">
    <property type="match status" value="1"/>
</dbReference>